<dbReference type="RefSeq" id="WP_155321492.1">
    <property type="nucleotide sequence ID" value="NZ_AP021876.1"/>
</dbReference>
<dbReference type="AlphaFoldDB" id="A0A5K7ZLP0"/>
<proteinExistence type="predicted"/>
<dbReference type="Gene3D" id="3.40.50.2000">
    <property type="entry name" value="Glycogen Phosphorylase B"/>
    <property type="match status" value="2"/>
</dbReference>
<dbReference type="KEGG" id="dov:DSCO28_11450"/>
<dbReference type="EMBL" id="AP021876">
    <property type="protein sequence ID" value="BBO80579.1"/>
    <property type="molecule type" value="Genomic_DNA"/>
</dbReference>
<gene>
    <name evidence="2" type="primary">waaG</name>
    <name evidence="2" type="ORF">DSCO28_11450</name>
</gene>
<reference evidence="2 3" key="1">
    <citation type="submission" date="2019-11" db="EMBL/GenBank/DDBJ databases">
        <title>Comparative genomics of hydrocarbon-degrading Desulfosarcina strains.</title>
        <authorList>
            <person name="Watanabe M."/>
            <person name="Kojima H."/>
            <person name="Fukui M."/>
        </authorList>
    </citation>
    <scope>NUCLEOTIDE SEQUENCE [LARGE SCALE GENOMIC DNA]</scope>
    <source>
        <strain evidence="2 3">28bB2T</strain>
    </source>
</reference>
<dbReference type="GO" id="GO:0016757">
    <property type="term" value="F:glycosyltransferase activity"/>
    <property type="evidence" value="ECO:0007669"/>
    <property type="project" value="InterPro"/>
</dbReference>
<dbReference type="CDD" id="cd03801">
    <property type="entry name" value="GT4_PimA-like"/>
    <property type="match status" value="1"/>
</dbReference>
<feature type="domain" description="Glycosyl transferase family 1" evidence="1">
    <location>
        <begin position="186"/>
        <end position="348"/>
    </location>
</feature>
<sequence length="372" mass="42142">MKIAFALIKYFPFGGLQRDFIKIAGICLERSHQVDVFTRSWQGDIPSGLNVRAIPSKALSNHGRRIALASEVLRHTQGQNYDAVVGFSKMPGLDYYFAGDSCFAEWVESKPFWYRFTGRCRTYLALERAVFEPDSQSRILLLVEKDRTTYQRHYTTPSERFYLLPPGIERDRLAPHDTGDIRRQVKMELGITEETHMVLMVGSGFRTKGTDRAMRAFAALPDAIRDKAVMVIIGKDNFRPFGRLARRLGIGNQIYFFNGRHDVPRFLFSADLLLHPAYRETAGIVLIESMAAGLPVLATDVCGYSSYIKQAGAGRLVPSPFNQNTLNHMLAEMLTSTRRSNWSANGRKYVLEHDVFSMHTRAVDFIEATVPC</sequence>
<evidence type="ECO:0000313" key="3">
    <source>
        <dbReference type="Proteomes" id="UP000425960"/>
    </source>
</evidence>
<evidence type="ECO:0000259" key="1">
    <source>
        <dbReference type="Pfam" id="PF00534"/>
    </source>
</evidence>
<accession>A0A5K7ZLP0</accession>
<dbReference type="PANTHER" id="PTHR12526">
    <property type="entry name" value="GLYCOSYLTRANSFERASE"/>
    <property type="match status" value="1"/>
</dbReference>
<evidence type="ECO:0000313" key="2">
    <source>
        <dbReference type="EMBL" id="BBO80579.1"/>
    </source>
</evidence>
<protein>
    <submittedName>
        <fullName evidence="2">UDP-glucose--(Heptosyl) LPS alpha 1,3-glucosyltransferase WaaG</fullName>
    </submittedName>
</protein>
<dbReference type="Proteomes" id="UP000425960">
    <property type="component" value="Chromosome"/>
</dbReference>
<organism evidence="2 3">
    <name type="scientific">Desulfosarcina ovata subsp. sediminis</name>
    <dbReference type="NCBI Taxonomy" id="885957"/>
    <lineage>
        <taxon>Bacteria</taxon>
        <taxon>Pseudomonadati</taxon>
        <taxon>Thermodesulfobacteriota</taxon>
        <taxon>Desulfobacteria</taxon>
        <taxon>Desulfobacterales</taxon>
        <taxon>Desulfosarcinaceae</taxon>
        <taxon>Desulfosarcina</taxon>
    </lineage>
</organism>
<dbReference type="SUPFAM" id="SSF53756">
    <property type="entry name" value="UDP-Glycosyltransferase/glycogen phosphorylase"/>
    <property type="match status" value="1"/>
</dbReference>
<keyword evidence="2" id="KW-0808">Transferase</keyword>
<dbReference type="InterPro" id="IPR001296">
    <property type="entry name" value="Glyco_trans_1"/>
</dbReference>
<dbReference type="Pfam" id="PF00534">
    <property type="entry name" value="Glycos_transf_1"/>
    <property type="match status" value="1"/>
</dbReference>
<name>A0A5K7ZLP0_9BACT</name>
<dbReference type="PANTHER" id="PTHR12526:SF641">
    <property type="entry name" value="LIPOPOLYSACCHARIDE CORE BIOSYNTHESIS PROTEIN RFAG"/>
    <property type="match status" value="1"/>
</dbReference>